<evidence type="ECO:0000313" key="2">
    <source>
        <dbReference type="EMBL" id="SOC56868.1"/>
    </source>
</evidence>
<dbReference type="AlphaFoldDB" id="A0A285VTG0"/>
<proteinExistence type="predicted"/>
<dbReference type="RefSeq" id="WP_097188744.1">
    <property type="nucleotide sequence ID" value="NZ_OBQK01000009.1"/>
</dbReference>
<evidence type="ECO:0000256" key="1">
    <source>
        <dbReference type="SAM" id="MobiDB-lite"/>
    </source>
</evidence>
<dbReference type="EMBL" id="OBQK01000009">
    <property type="protein sequence ID" value="SOC56868.1"/>
    <property type="molecule type" value="Genomic_DNA"/>
</dbReference>
<name>A0A285VTG0_9MICO</name>
<keyword evidence="3" id="KW-1185">Reference proteome</keyword>
<protein>
    <submittedName>
        <fullName evidence="2">Immunity protein 51</fullName>
    </submittedName>
</protein>
<evidence type="ECO:0000313" key="3">
    <source>
        <dbReference type="Proteomes" id="UP000219688"/>
    </source>
</evidence>
<gene>
    <name evidence="2" type="ORF">SAMN05421879_10977</name>
</gene>
<organism evidence="2 3">
    <name type="scientific">Ornithinimicrobium cerasi</name>
    <dbReference type="NCBI Taxonomy" id="2248773"/>
    <lineage>
        <taxon>Bacteria</taxon>
        <taxon>Bacillati</taxon>
        <taxon>Actinomycetota</taxon>
        <taxon>Actinomycetes</taxon>
        <taxon>Micrococcales</taxon>
        <taxon>Ornithinimicrobiaceae</taxon>
        <taxon>Ornithinimicrobium</taxon>
    </lineage>
</organism>
<accession>A0A285VTG0</accession>
<dbReference type="Proteomes" id="UP000219688">
    <property type="component" value="Unassembled WGS sequence"/>
</dbReference>
<reference evidence="3" key="1">
    <citation type="submission" date="2017-08" db="EMBL/GenBank/DDBJ databases">
        <authorList>
            <person name="Varghese N."/>
            <person name="Submissions S."/>
        </authorList>
    </citation>
    <scope>NUCLEOTIDE SEQUENCE [LARGE SCALE GENOMIC DNA]</scope>
    <source>
        <strain evidence="3">USBA17B2</strain>
    </source>
</reference>
<feature type="region of interest" description="Disordered" evidence="1">
    <location>
        <begin position="12"/>
        <end position="31"/>
    </location>
</feature>
<sequence>MGIFDVFRRRRDLGPTAAGRPERPASQPHPGFRLVEADGTASLTLDLGELPTDGVVEESGEEPNGAFWEGVAHFVAPELVSRLELDSEGSMFAAYGAPADLGALRDRLLPLVNEPGSMATVLDRAARDGVTLEGHGR</sequence>